<dbReference type="EMBL" id="CATOBB020000385">
    <property type="protein sequence ID" value="CAM9142530.1"/>
    <property type="molecule type" value="Genomic_DNA"/>
</dbReference>
<protein>
    <submittedName>
        <fullName evidence="1">Uncharacterized protein</fullName>
    </submittedName>
</protein>
<gene>
    <name evidence="1" type="ORF">MRATA1EN22A_LOCUS28989</name>
</gene>
<organism evidence="1 2">
    <name type="scientific">Rangifer tarandus platyrhynchus</name>
    <name type="common">Svalbard reindeer</name>
    <dbReference type="NCBI Taxonomy" id="3082113"/>
    <lineage>
        <taxon>Eukaryota</taxon>
        <taxon>Metazoa</taxon>
        <taxon>Chordata</taxon>
        <taxon>Craniata</taxon>
        <taxon>Vertebrata</taxon>
        <taxon>Euteleostomi</taxon>
        <taxon>Mammalia</taxon>
        <taxon>Eutheria</taxon>
        <taxon>Laurasiatheria</taxon>
        <taxon>Artiodactyla</taxon>
        <taxon>Ruminantia</taxon>
        <taxon>Pecora</taxon>
        <taxon>Cervidae</taxon>
        <taxon>Odocoileinae</taxon>
        <taxon>Rangifer</taxon>
    </lineage>
</organism>
<dbReference type="Proteomes" id="UP001162501">
    <property type="component" value="Unassembled WGS sequence"/>
</dbReference>
<proteinExistence type="predicted"/>
<accession>A0ACB1KEK4</accession>
<reference evidence="1" key="1">
    <citation type="submission" date="2025-03" db="EMBL/GenBank/DDBJ databases">
        <authorList>
            <consortium name="ELIXIR-Norway"/>
            <consortium name="Elixir Norway"/>
        </authorList>
    </citation>
    <scope>NUCLEOTIDE SEQUENCE</scope>
</reference>
<evidence type="ECO:0000313" key="1">
    <source>
        <dbReference type="EMBL" id="CAM9142530.1"/>
    </source>
</evidence>
<comment type="caution">
    <text evidence="1">The sequence shown here is derived from an EMBL/GenBank/DDBJ whole genome shotgun (WGS) entry which is preliminary data.</text>
</comment>
<evidence type="ECO:0000313" key="2">
    <source>
        <dbReference type="Proteomes" id="UP001162501"/>
    </source>
</evidence>
<name>A0ACB1KEK4_RANTA</name>
<sequence>MKKIFGFRSKKGMLPFGSSISPGRDGSHRINFQPGYRIRDKDLGKIHKAASVGNVAKVQQVLLLGKSGLNDKDKMNRTALHLACANGHLEVVALLLERKCLLDLCDNENRTALMKAVECQDEDCVTLLLEHGADPNVMDACGNTALHYAVFCQNLSLAAKLLSYNAHIEARNKDGLTPLLLAVHERRGEMVEFLVDKEASLHAVDKMKSFHQLISEYKEKRPKTSEKSNPADESPEEDSSSRFPNEPGVDLGPTSNNEVLDFKTKHVVKPKLTKLMKPSQQSDRNMEAKCGILRPESTTFSEDNNSDSNIEDVVETFPKPSPWFEGICQPAFPSLEPVPKLLKSVAGLGPAKQSVSESLPQKYVGHLPGTAGQREKKTLNEQIEESPEKYPNVKQAVGVKDSVPNKAVRIKDAQTSNSDWDSTTLSLNSETCQRARHLKVDDQRPLVSQLVTKSQSAPTELGQKTATDKEKMKNAAMFLVGNSMPHHPGQSPLPENRESKQDLSGELDMEEQEKLHGNENNHSQVEEEKRHKSREVEVSDHVCDAADESQLIQQRKSGGNNKQEFPAMENKGSDGSDPGMPRKKIEKKKNDKWTPEECVIVPVFEKTNSLTDGLLHVKDDSILRKVYQDDSRPARETAYEKKKVSDSGRKAKGLLRKSHMQDEIAMPRLEIDTGKNQNQEKEKKCFEGTEIVKGENDYPQKAIKLNKEMLTKAIFQHPGQLTIPVAENTMLNPELENAKRSKERLETEVESYHSRLAAAIHNRDQGQISQRNLSLASQKAKDKTLRLQDPMKFDMAKLKSDNEMLSQGLSKVENQFNTLKIKLHQTRDDLGEKTLMLEPVQRDLLQAEHQKQDTGHMYQIEQGKVKEYLGKQESLEERLSQLQSENMLLRQQLENAQNRADSKEKTVISIQDQFQQIMKNLRAEHEKQGLMLEERNKDLINKCSYLEESVCQYENKKAERKAVVRQLWQELADSLKKQSASEASLEVMSRYHAKLEVEARDLKNLHQLTSQSQETQDQHTEAVRCAEKTQDHIQKLEIENAELQTTVKNQAGETEQLQKNLLSIRLTDDLPAELETVCSQCLHMNAKIQVLREELLFMTGMQKKCAELEKNKKKLEQKIVNVKSHIEMNTTEHSQVEQYKQEIEERVRQNLLENLKEVNMVLQIQAASEKILEQAREEHIASLRSQMELRIKELESELFKLETSQAELEKYKKLYLEELKVRKSLENKLDKTNERLAEMSTKLEVEKQQNRSLLSTLSSTPFLEPSSVGNSNPTSGFNANLISRANLGFSTSIPHCSNDSVETYLTKVSSFLFFSLGFRFLI</sequence>